<name>B9V9M3_9PROT</name>
<reference evidence="1" key="1">
    <citation type="submission" date="2008-11" db="EMBL/GenBank/DDBJ databases">
        <title>Cloning and Functional Analysis of the Sequences Flanking Tn5 in Magnetosome Deleted Mutant NM21 of Magnetospirillum gryphiswaldense MSR-1.</title>
        <authorList>
            <person name="Li F."/>
            <person name="Li Y."/>
            <person name="Jiang W."/>
            <person name="Wang Z.F."/>
            <person name="Li J.L."/>
        </authorList>
    </citation>
    <scope>NUCLEOTIDE SEQUENCE</scope>
    <source>
        <strain evidence="1">NM21</strain>
    </source>
</reference>
<dbReference type="AlphaFoldDB" id="B9V9M3"/>
<proteinExistence type="predicted"/>
<accession>B9V9M3</accession>
<dbReference type="NCBIfam" id="NF040990">
    <property type="entry name" value="MamR"/>
    <property type="match status" value="1"/>
</dbReference>
<dbReference type="EMBL" id="FJ498790">
    <property type="protein sequence ID" value="ACM46734.1"/>
    <property type="molecule type" value="Genomic_DNA"/>
</dbReference>
<organism evidence="1">
    <name type="scientific">Magnetospirillum gryphiswaldense</name>
    <dbReference type="NCBI Taxonomy" id="55518"/>
    <lineage>
        <taxon>Bacteria</taxon>
        <taxon>Pseudomonadati</taxon>
        <taxon>Pseudomonadota</taxon>
        <taxon>Alphaproteobacteria</taxon>
        <taxon>Rhodospirillales</taxon>
        <taxon>Rhodospirillaceae</taxon>
        <taxon>Magnetospirillum</taxon>
    </lineage>
</organism>
<protein>
    <submittedName>
        <fullName evidence="1">NM21-3</fullName>
    </submittedName>
</protein>
<sequence>MRPAEEEKPMAKSSRSLVSIDKILEILASAVSIVLGLFGLSQHYGSNTIKPSRIYSSGDAAEFLDMARLDVLKLIKSGAIQATKGGNGNYLIVGQSLINYLASPNVSSTD</sequence>
<evidence type="ECO:0000313" key="1">
    <source>
        <dbReference type="EMBL" id="ACM46734.1"/>
    </source>
</evidence>